<name>A0A7Y0YRP7_STRSA</name>
<accession>A0A7Y0YRP7</accession>
<reference evidence="1" key="1">
    <citation type="submission" date="2020-04" db="EMBL/GenBank/DDBJ databases">
        <authorList>
            <person name="Chakraborty B."/>
            <person name="Walker A.R."/>
            <person name="Burne R.A."/>
        </authorList>
    </citation>
    <scope>NUCLEOTIDE SEQUENCE [LARGE SCALE GENOMIC DNA]</scope>
    <source>
        <strain evidence="1">BCA8</strain>
    </source>
</reference>
<comment type="caution">
    <text evidence="1">The sequence shown here is derived from an EMBL/GenBank/DDBJ whole genome shotgun (WGS) entry which is preliminary data.</text>
</comment>
<evidence type="ECO:0000313" key="1">
    <source>
        <dbReference type="EMBL" id="NMX24869.1"/>
    </source>
</evidence>
<protein>
    <submittedName>
        <fullName evidence="1">Uncharacterized protein</fullName>
    </submittedName>
</protein>
<sequence>MKKYLEMILQRANEFISGKKNEQGPEDSGRILRTIELALRKQSGVHVIFLDKSFTGDIVKYDRERQQLIIKNFKKSMTTIIRVQDIKRISLVPKISVKPKRKTFASLTVVSKDNSSIQLERVICCLK</sequence>
<organism evidence="1">
    <name type="scientific">Streptococcus sanguinis</name>
    <dbReference type="NCBI Taxonomy" id="1305"/>
    <lineage>
        <taxon>Bacteria</taxon>
        <taxon>Bacillati</taxon>
        <taxon>Bacillota</taxon>
        <taxon>Bacilli</taxon>
        <taxon>Lactobacillales</taxon>
        <taxon>Streptococcaceae</taxon>
        <taxon>Streptococcus</taxon>
    </lineage>
</organism>
<dbReference type="AlphaFoldDB" id="A0A7Y0YRP7"/>
<proteinExistence type="predicted"/>
<gene>
    <name evidence="1" type="ORF">HGP05_10525</name>
</gene>
<dbReference type="EMBL" id="JABBCN010000006">
    <property type="protein sequence ID" value="NMX24869.1"/>
    <property type="molecule type" value="Genomic_DNA"/>
</dbReference>